<comment type="caution">
    <text evidence="2">The sequence shown here is derived from an EMBL/GenBank/DDBJ whole genome shotgun (WGS) entry which is preliminary data.</text>
</comment>
<evidence type="ECO:0000313" key="2">
    <source>
        <dbReference type="EMBL" id="MPC89852.1"/>
    </source>
</evidence>
<keyword evidence="3" id="KW-1185">Reference proteome</keyword>
<evidence type="ECO:0008006" key="4">
    <source>
        <dbReference type="Google" id="ProtNLM"/>
    </source>
</evidence>
<accession>A0A5B7J0Z1</accession>
<proteinExistence type="predicted"/>
<dbReference type="EMBL" id="VSRR010082385">
    <property type="protein sequence ID" value="MPC89852.1"/>
    <property type="molecule type" value="Genomic_DNA"/>
</dbReference>
<evidence type="ECO:0000313" key="3">
    <source>
        <dbReference type="Proteomes" id="UP000324222"/>
    </source>
</evidence>
<feature type="chain" id="PRO_5023135658" description="Secreted protein" evidence="1">
    <location>
        <begin position="16"/>
        <end position="97"/>
    </location>
</feature>
<keyword evidence="1" id="KW-0732">Signal</keyword>
<dbReference type="Proteomes" id="UP000324222">
    <property type="component" value="Unassembled WGS sequence"/>
</dbReference>
<protein>
    <recommendedName>
        <fullName evidence="4">Secreted protein</fullName>
    </recommendedName>
</protein>
<organism evidence="2 3">
    <name type="scientific">Portunus trituberculatus</name>
    <name type="common">Swimming crab</name>
    <name type="synonym">Neptunus trituberculatus</name>
    <dbReference type="NCBI Taxonomy" id="210409"/>
    <lineage>
        <taxon>Eukaryota</taxon>
        <taxon>Metazoa</taxon>
        <taxon>Ecdysozoa</taxon>
        <taxon>Arthropoda</taxon>
        <taxon>Crustacea</taxon>
        <taxon>Multicrustacea</taxon>
        <taxon>Malacostraca</taxon>
        <taxon>Eumalacostraca</taxon>
        <taxon>Eucarida</taxon>
        <taxon>Decapoda</taxon>
        <taxon>Pleocyemata</taxon>
        <taxon>Brachyura</taxon>
        <taxon>Eubrachyura</taxon>
        <taxon>Portunoidea</taxon>
        <taxon>Portunidae</taxon>
        <taxon>Portuninae</taxon>
        <taxon>Portunus</taxon>
    </lineage>
</organism>
<reference evidence="2 3" key="1">
    <citation type="submission" date="2019-05" db="EMBL/GenBank/DDBJ databases">
        <title>Another draft genome of Portunus trituberculatus and its Hox gene families provides insights of decapod evolution.</title>
        <authorList>
            <person name="Jeong J.-H."/>
            <person name="Song I."/>
            <person name="Kim S."/>
            <person name="Choi T."/>
            <person name="Kim D."/>
            <person name="Ryu S."/>
            <person name="Kim W."/>
        </authorList>
    </citation>
    <scope>NUCLEOTIDE SEQUENCE [LARGE SCALE GENOMIC DNA]</scope>
    <source>
        <tissue evidence="2">Muscle</tissue>
    </source>
</reference>
<sequence>MLGAALSVRSPGAAAACCDCSCWLLLARLCLQPPIKQRINSPRLGAAGARGGPRRALSNAFVRPGLAAAAAAASGPHAASWTLLINLITRRLCRSPS</sequence>
<dbReference type="AlphaFoldDB" id="A0A5B7J0Z1"/>
<feature type="signal peptide" evidence="1">
    <location>
        <begin position="1"/>
        <end position="15"/>
    </location>
</feature>
<gene>
    <name evidence="2" type="ORF">E2C01_084813</name>
</gene>
<evidence type="ECO:0000256" key="1">
    <source>
        <dbReference type="SAM" id="SignalP"/>
    </source>
</evidence>
<name>A0A5B7J0Z1_PORTR</name>